<dbReference type="Gene3D" id="3.40.50.1450">
    <property type="entry name" value="HybD-like"/>
    <property type="match status" value="1"/>
</dbReference>
<proteinExistence type="inferred from homology"/>
<accession>A0A5C5ULB5</accession>
<organism evidence="5 6">
    <name type="scientific">Corynebacterium canis</name>
    <dbReference type="NCBI Taxonomy" id="679663"/>
    <lineage>
        <taxon>Bacteria</taxon>
        <taxon>Bacillati</taxon>
        <taxon>Actinomycetota</taxon>
        <taxon>Actinomycetes</taxon>
        <taxon>Mycobacteriales</taxon>
        <taxon>Corynebacteriaceae</taxon>
        <taxon>Corynebacterium</taxon>
    </lineage>
</organism>
<evidence type="ECO:0000256" key="1">
    <source>
        <dbReference type="ARBA" id="ARBA00006814"/>
    </source>
</evidence>
<protein>
    <submittedName>
        <fullName evidence="5">Hydrogenase maturation protease</fullName>
    </submittedName>
</protein>
<keyword evidence="3" id="KW-0064">Aspartyl protease</keyword>
<dbReference type="InterPro" id="IPR000671">
    <property type="entry name" value="Peptidase_A31"/>
</dbReference>
<comment type="caution">
    <text evidence="5">The sequence shown here is derived from an EMBL/GenBank/DDBJ whole genome shotgun (WGS) entry which is preliminary data.</text>
</comment>
<keyword evidence="6" id="KW-1185">Reference proteome</keyword>
<comment type="similarity">
    <text evidence="1">Belongs to the peptidase A31 family.</text>
</comment>
<dbReference type="PANTHER" id="PTHR30302">
    <property type="entry name" value="HYDROGENASE 1 MATURATION PROTEASE"/>
    <property type="match status" value="1"/>
</dbReference>
<keyword evidence="4" id="KW-0378">Hydrolase</keyword>
<dbReference type="Proteomes" id="UP000320791">
    <property type="component" value="Unassembled WGS sequence"/>
</dbReference>
<keyword evidence="2 5" id="KW-0645">Protease</keyword>
<dbReference type="GO" id="GO:0008047">
    <property type="term" value="F:enzyme activator activity"/>
    <property type="evidence" value="ECO:0007669"/>
    <property type="project" value="InterPro"/>
</dbReference>
<evidence type="ECO:0000256" key="4">
    <source>
        <dbReference type="ARBA" id="ARBA00022801"/>
    </source>
</evidence>
<dbReference type="Pfam" id="PF01750">
    <property type="entry name" value="HycI"/>
    <property type="match status" value="1"/>
</dbReference>
<evidence type="ECO:0000313" key="5">
    <source>
        <dbReference type="EMBL" id="TWT26808.1"/>
    </source>
</evidence>
<dbReference type="EMBL" id="VOHM01000006">
    <property type="protein sequence ID" value="TWT26808.1"/>
    <property type="molecule type" value="Genomic_DNA"/>
</dbReference>
<sequence>MIVLGIGNPIMGDDGIGLAIMRRLRAAADAPVDDLDWVPSRHSVAAEDTVEFIDGGTSGIELLPVIQQAEDLIVLDAVAAPGAAPGTVVVLEGDQVPRLLNSKLSPHQVGLLDLLATAKLLGHEPRRVAVVGIVPASAELHVGLSDAAQNALPNAVAAAREVMDRWRDPHR</sequence>
<dbReference type="CDD" id="cd06062">
    <property type="entry name" value="H2MP_MemB-H2up"/>
    <property type="match status" value="1"/>
</dbReference>
<name>A0A5C5ULB5_9CORY</name>
<gene>
    <name evidence="5" type="ORF">FRX94_04195</name>
</gene>
<evidence type="ECO:0000256" key="2">
    <source>
        <dbReference type="ARBA" id="ARBA00022670"/>
    </source>
</evidence>
<evidence type="ECO:0000256" key="3">
    <source>
        <dbReference type="ARBA" id="ARBA00022750"/>
    </source>
</evidence>
<dbReference type="NCBIfam" id="TIGR00072">
    <property type="entry name" value="hydrog_prot"/>
    <property type="match status" value="1"/>
</dbReference>
<evidence type="ECO:0000313" key="6">
    <source>
        <dbReference type="Proteomes" id="UP000320791"/>
    </source>
</evidence>
<dbReference type="AlphaFoldDB" id="A0A5C5ULB5"/>
<dbReference type="GO" id="GO:0016485">
    <property type="term" value="P:protein processing"/>
    <property type="evidence" value="ECO:0007669"/>
    <property type="project" value="TreeGrafter"/>
</dbReference>
<dbReference type="SUPFAM" id="SSF53163">
    <property type="entry name" value="HybD-like"/>
    <property type="match status" value="1"/>
</dbReference>
<dbReference type="OrthoDB" id="9792731at2"/>
<dbReference type="PANTHER" id="PTHR30302:SF1">
    <property type="entry name" value="HYDROGENASE 2 MATURATION PROTEASE"/>
    <property type="match status" value="1"/>
</dbReference>
<reference evidence="5 6" key="1">
    <citation type="submission" date="2019-08" db="EMBL/GenBank/DDBJ databases">
        <authorList>
            <person name="Lei W."/>
        </authorList>
    </citation>
    <scope>NUCLEOTIDE SEQUENCE [LARGE SCALE GENOMIC DNA]</scope>
    <source>
        <strain evidence="5 6">CCUG 58627</strain>
    </source>
</reference>
<dbReference type="InterPro" id="IPR023430">
    <property type="entry name" value="Pept_HybD-like_dom_sf"/>
</dbReference>
<dbReference type="GO" id="GO:0004190">
    <property type="term" value="F:aspartic-type endopeptidase activity"/>
    <property type="evidence" value="ECO:0007669"/>
    <property type="project" value="UniProtKB-KW"/>
</dbReference>
<dbReference type="RefSeq" id="WP_146323872.1">
    <property type="nucleotide sequence ID" value="NZ_BAABLR010000005.1"/>
</dbReference>